<comment type="subcellular location">
    <subcellularLocation>
        <location evidence="1">Nucleus</location>
    </subcellularLocation>
</comment>
<dbReference type="Pfam" id="PF00076">
    <property type="entry name" value="RRM_1"/>
    <property type="match status" value="1"/>
</dbReference>
<feature type="compositionally biased region" description="Low complexity" evidence="8">
    <location>
        <begin position="17"/>
        <end position="38"/>
    </location>
</feature>
<dbReference type="GO" id="GO:0003723">
    <property type="term" value="F:RNA binding"/>
    <property type="evidence" value="ECO:0007669"/>
    <property type="project" value="UniProtKB-UniRule"/>
</dbReference>
<feature type="compositionally biased region" description="Polar residues" evidence="8">
    <location>
        <begin position="278"/>
        <end position="289"/>
    </location>
</feature>
<dbReference type="AlphaFoldDB" id="A0A0N5B0Y1"/>
<dbReference type="SUPFAM" id="SSF54928">
    <property type="entry name" value="RNA-binding domain, RBD"/>
    <property type="match status" value="1"/>
</dbReference>
<protein>
    <submittedName>
        <fullName evidence="11">RRM domain-containing protein</fullName>
    </submittedName>
</protein>
<evidence type="ECO:0000256" key="4">
    <source>
        <dbReference type="ARBA" id="ARBA00022691"/>
    </source>
</evidence>
<dbReference type="PANTHER" id="PTHR45814">
    <property type="entry name" value="HISTONE-LYSINE N-METHYLTRANSFERASE SETD1"/>
    <property type="match status" value="1"/>
</dbReference>
<evidence type="ECO:0000256" key="1">
    <source>
        <dbReference type="ARBA" id="ARBA00004123"/>
    </source>
</evidence>
<evidence type="ECO:0000313" key="10">
    <source>
        <dbReference type="Proteomes" id="UP000046393"/>
    </source>
</evidence>
<accession>A0A0N5B0Y1</accession>
<dbReference type="Proteomes" id="UP000046393">
    <property type="component" value="Unplaced"/>
</dbReference>
<dbReference type="SMART" id="SM00360">
    <property type="entry name" value="RRM"/>
    <property type="match status" value="1"/>
</dbReference>
<sequence>MNLSHSGAFFTSEDAPSSSSLSVRSRTLGNTSGNSGSGHHSHYISWKLIRADAKKYVFRYDGICKEDPKYNVYTVIDPRNRLSRYKVLEPADLPVPVFEIDNNSVGPSPRREVSIYGLNDNVNHSFLEDICSKIGSVLEAIVYRHPRTNKHLGMGFVLFKRVETADAFIAKYNNGSIMGQEVTCFHDSFAAKISQRFEEATGEVAPIPHYLRHICLEKLKSLRNRFLHKKEFDFSESPAGQASPASLFKKTFMQSNFSSQLVETENSTKVIATKQKTDSPITPHLTSTPVDAAGHLDTPVSLSPALTSEYSTVSTTVHVTAPSTSGVFISTPPSRIHYPNIENSSSVLSPPPAVPFDLCSSTSTCLTTSLRPPPTVTRAAVIPPSVTAPPPPVRPVSYFLPSAPLPPIPLLYGRSAPLSVPSFTIPSLNLSLNHGTESLNPPPPLEKSQLLFYGELFNLYCMK</sequence>
<evidence type="ECO:0000313" key="11">
    <source>
        <dbReference type="WBParaSite" id="SMUV_0001093301-mRNA-1"/>
    </source>
</evidence>
<evidence type="ECO:0000256" key="7">
    <source>
        <dbReference type="PROSITE-ProRule" id="PRU00176"/>
    </source>
</evidence>
<dbReference type="PANTHER" id="PTHR45814:SF2">
    <property type="entry name" value="HISTONE-LYSINE N-METHYLTRANSFERASE SETD1"/>
    <property type="match status" value="1"/>
</dbReference>
<evidence type="ECO:0000259" key="9">
    <source>
        <dbReference type="PROSITE" id="PS50102"/>
    </source>
</evidence>
<dbReference type="InterPro" id="IPR000504">
    <property type="entry name" value="RRM_dom"/>
</dbReference>
<proteinExistence type="predicted"/>
<evidence type="ECO:0000256" key="3">
    <source>
        <dbReference type="ARBA" id="ARBA00022679"/>
    </source>
</evidence>
<evidence type="ECO:0000256" key="2">
    <source>
        <dbReference type="ARBA" id="ARBA00022603"/>
    </source>
</evidence>
<feature type="region of interest" description="Disordered" evidence="8">
    <location>
        <begin position="1"/>
        <end position="40"/>
    </location>
</feature>
<evidence type="ECO:0000256" key="8">
    <source>
        <dbReference type="SAM" id="MobiDB-lite"/>
    </source>
</evidence>
<keyword evidence="2" id="KW-0489">Methyltransferase</keyword>
<dbReference type="GO" id="GO:0032259">
    <property type="term" value="P:methylation"/>
    <property type="evidence" value="ECO:0007669"/>
    <property type="project" value="UniProtKB-KW"/>
</dbReference>
<keyword evidence="5" id="KW-0156">Chromatin regulator</keyword>
<evidence type="ECO:0000256" key="6">
    <source>
        <dbReference type="ARBA" id="ARBA00023242"/>
    </source>
</evidence>
<keyword evidence="7" id="KW-0694">RNA-binding</keyword>
<dbReference type="PROSITE" id="PS50102">
    <property type="entry name" value="RRM"/>
    <property type="match status" value="1"/>
</dbReference>
<keyword evidence="10" id="KW-1185">Reference proteome</keyword>
<feature type="region of interest" description="Disordered" evidence="8">
    <location>
        <begin position="273"/>
        <end position="293"/>
    </location>
</feature>
<dbReference type="InterPro" id="IPR012677">
    <property type="entry name" value="Nucleotide-bd_a/b_plait_sf"/>
</dbReference>
<dbReference type="GO" id="GO:0048188">
    <property type="term" value="C:Set1C/COMPASS complex"/>
    <property type="evidence" value="ECO:0007669"/>
    <property type="project" value="TreeGrafter"/>
</dbReference>
<name>A0A0N5B0Y1_9BILA</name>
<dbReference type="Gene3D" id="3.30.70.330">
    <property type="match status" value="1"/>
</dbReference>
<feature type="domain" description="RRM" evidence="9">
    <location>
        <begin position="111"/>
        <end position="182"/>
    </location>
</feature>
<dbReference type="InterPro" id="IPR035979">
    <property type="entry name" value="RBD_domain_sf"/>
</dbReference>
<keyword evidence="6" id="KW-0539">Nucleus</keyword>
<dbReference type="InterPro" id="IPR044570">
    <property type="entry name" value="Set1-like"/>
</dbReference>
<dbReference type="GO" id="GO:0042800">
    <property type="term" value="F:histone H3K4 methyltransferase activity"/>
    <property type="evidence" value="ECO:0007669"/>
    <property type="project" value="InterPro"/>
</dbReference>
<evidence type="ECO:0000256" key="5">
    <source>
        <dbReference type="ARBA" id="ARBA00022853"/>
    </source>
</evidence>
<keyword evidence="4" id="KW-0949">S-adenosyl-L-methionine</keyword>
<dbReference type="STRING" id="451379.A0A0N5B0Y1"/>
<organism evidence="10 11">
    <name type="scientific">Syphacia muris</name>
    <dbReference type="NCBI Taxonomy" id="451379"/>
    <lineage>
        <taxon>Eukaryota</taxon>
        <taxon>Metazoa</taxon>
        <taxon>Ecdysozoa</taxon>
        <taxon>Nematoda</taxon>
        <taxon>Chromadorea</taxon>
        <taxon>Rhabditida</taxon>
        <taxon>Spirurina</taxon>
        <taxon>Oxyuridomorpha</taxon>
        <taxon>Oxyuroidea</taxon>
        <taxon>Oxyuridae</taxon>
        <taxon>Syphacia</taxon>
    </lineage>
</organism>
<reference evidence="11" key="1">
    <citation type="submission" date="2017-02" db="UniProtKB">
        <authorList>
            <consortium name="WormBaseParasite"/>
        </authorList>
    </citation>
    <scope>IDENTIFICATION</scope>
</reference>
<keyword evidence="3" id="KW-0808">Transferase</keyword>
<dbReference type="WBParaSite" id="SMUV_0001093301-mRNA-1">
    <property type="protein sequence ID" value="SMUV_0001093301-mRNA-1"/>
    <property type="gene ID" value="SMUV_0001093301"/>
</dbReference>